<dbReference type="Proteomes" id="UP001523216">
    <property type="component" value="Unassembled WGS sequence"/>
</dbReference>
<keyword evidence="2" id="KW-1185">Reference proteome</keyword>
<reference evidence="1 2" key="1">
    <citation type="submission" date="2022-06" db="EMBL/GenBank/DDBJ databases">
        <title>Actinoplanes abujensis sp. nov., isolated from Nigerian arid soil.</title>
        <authorList>
            <person name="Ding P."/>
        </authorList>
    </citation>
    <scope>NUCLEOTIDE SEQUENCE [LARGE SCALE GENOMIC DNA]</scope>
    <source>
        <strain evidence="2">TRM88002</strain>
    </source>
</reference>
<proteinExistence type="predicted"/>
<evidence type="ECO:0000313" key="1">
    <source>
        <dbReference type="EMBL" id="MCM4082818.1"/>
    </source>
</evidence>
<comment type="caution">
    <text evidence="1">The sequence shown here is derived from an EMBL/GenBank/DDBJ whole genome shotgun (WGS) entry which is preliminary data.</text>
</comment>
<evidence type="ECO:0000313" key="2">
    <source>
        <dbReference type="Proteomes" id="UP001523216"/>
    </source>
</evidence>
<dbReference type="RefSeq" id="WP_251802550.1">
    <property type="nucleotide sequence ID" value="NZ_JAMQOL010000052.1"/>
</dbReference>
<protein>
    <submittedName>
        <fullName evidence="1">Uncharacterized protein</fullName>
    </submittedName>
</protein>
<name>A0ABT0YBB5_9ACTN</name>
<sequence>MTVDHCLSLVRAVDRPTGAARYGRMFDGLEPLVAEVLLGLLRADPARYLSLEPDWQPALPARGDAFDLADLLIP</sequence>
<gene>
    <name evidence="1" type="ORF">LXN57_35200</name>
</gene>
<organism evidence="1 2">
    <name type="scientific">Paractinoplanes hotanensis</name>
    <dbReference type="NCBI Taxonomy" id="2906497"/>
    <lineage>
        <taxon>Bacteria</taxon>
        <taxon>Bacillati</taxon>
        <taxon>Actinomycetota</taxon>
        <taxon>Actinomycetes</taxon>
        <taxon>Micromonosporales</taxon>
        <taxon>Micromonosporaceae</taxon>
        <taxon>Paractinoplanes</taxon>
    </lineage>
</organism>
<accession>A0ABT0YBB5</accession>
<dbReference type="EMBL" id="JAMQOL010000052">
    <property type="protein sequence ID" value="MCM4082818.1"/>
    <property type="molecule type" value="Genomic_DNA"/>
</dbReference>